<protein>
    <submittedName>
        <fullName evidence="1">Uncharacterized protein</fullName>
    </submittedName>
</protein>
<dbReference type="Proteomes" id="UP000241964">
    <property type="component" value="Unassembled WGS sequence"/>
</dbReference>
<accession>A0A2P8GB77</accession>
<dbReference type="AlphaFoldDB" id="A0A2P8GB77"/>
<dbReference type="EMBL" id="PYAS01000003">
    <property type="protein sequence ID" value="PSL31224.1"/>
    <property type="molecule type" value="Genomic_DNA"/>
</dbReference>
<sequence length="60" mass="6829">MQNRVGLVGTNAQKLFPPGHVFLKMSDLNHIKFLSNPIQMPGYEAAYRDVLPCFLRLKNV</sequence>
<reference evidence="1 2" key="1">
    <citation type="submission" date="2018-03" db="EMBL/GenBank/DDBJ databases">
        <title>Genomic Encyclopedia of Archaeal and Bacterial Type Strains, Phase II (KMG-II): from individual species to whole genera.</title>
        <authorList>
            <person name="Goeker M."/>
        </authorList>
    </citation>
    <scope>NUCLEOTIDE SEQUENCE [LARGE SCALE GENOMIC DNA]</scope>
    <source>
        <strain evidence="1 2">DSM 29057</strain>
    </source>
</reference>
<comment type="caution">
    <text evidence="1">The sequence shown here is derived from an EMBL/GenBank/DDBJ whole genome shotgun (WGS) entry which is preliminary data.</text>
</comment>
<proteinExistence type="predicted"/>
<evidence type="ECO:0000313" key="1">
    <source>
        <dbReference type="EMBL" id="PSL31224.1"/>
    </source>
</evidence>
<name>A0A2P8GB77_9BACT</name>
<evidence type="ECO:0000313" key="2">
    <source>
        <dbReference type="Proteomes" id="UP000241964"/>
    </source>
</evidence>
<organism evidence="1 2">
    <name type="scientific">Dyadobacter jiangsuensis</name>
    <dbReference type="NCBI Taxonomy" id="1591085"/>
    <lineage>
        <taxon>Bacteria</taxon>
        <taxon>Pseudomonadati</taxon>
        <taxon>Bacteroidota</taxon>
        <taxon>Cytophagia</taxon>
        <taxon>Cytophagales</taxon>
        <taxon>Spirosomataceae</taxon>
        <taxon>Dyadobacter</taxon>
    </lineage>
</organism>
<keyword evidence="2" id="KW-1185">Reference proteome</keyword>
<gene>
    <name evidence="1" type="ORF">CLV60_10390</name>
</gene>